<dbReference type="GO" id="GO:0010113">
    <property type="term" value="P:negative regulation of systemic acquired resistance"/>
    <property type="evidence" value="ECO:0007669"/>
    <property type="project" value="TreeGrafter"/>
</dbReference>
<evidence type="ECO:0000313" key="2">
    <source>
        <dbReference type="RefSeq" id="XP_011045882.1"/>
    </source>
</evidence>
<proteinExistence type="predicted"/>
<keyword evidence="1" id="KW-1185">Reference proteome</keyword>
<dbReference type="GO" id="GO:0030915">
    <property type="term" value="C:Smc5-Smc6 complex"/>
    <property type="evidence" value="ECO:0007669"/>
    <property type="project" value="InterPro"/>
</dbReference>
<dbReference type="Proteomes" id="UP000694918">
    <property type="component" value="Unplaced"/>
</dbReference>
<dbReference type="GO" id="GO:0045892">
    <property type="term" value="P:negative regulation of DNA-templated transcription"/>
    <property type="evidence" value="ECO:0007669"/>
    <property type="project" value="InterPro"/>
</dbReference>
<dbReference type="GeneID" id="105140669"/>
<dbReference type="PANTHER" id="PTHR37243">
    <property type="entry name" value="NEGATIVE REGULATOR OF SYSTEMIC ACQUIRED RESISTANCE SNI1"/>
    <property type="match status" value="1"/>
</dbReference>
<dbReference type="RefSeq" id="XP_011045882.1">
    <property type="nucleotide sequence ID" value="XM_011047580.1"/>
</dbReference>
<reference evidence="2" key="1">
    <citation type="submission" date="2025-08" db="UniProtKB">
        <authorList>
            <consortium name="RefSeq"/>
        </authorList>
    </citation>
    <scope>IDENTIFICATION</scope>
</reference>
<accession>A0AAJ6Y803</accession>
<dbReference type="KEGG" id="peu:105140669"/>
<dbReference type="GO" id="GO:0005634">
    <property type="term" value="C:nucleus"/>
    <property type="evidence" value="ECO:0007669"/>
    <property type="project" value="InterPro"/>
</dbReference>
<dbReference type="PANTHER" id="PTHR37243:SF2">
    <property type="entry name" value="NEGATIVE REGULATOR OF SYSTEMIC ACQUIRED RESISTANCE SNI1"/>
    <property type="match status" value="1"/>
</dbReference>
<evidence type="ECO:0000313" key="1">
    <source>
        <dbReference type="Proteomes" id="UP000694918"/>
    </source>
</evidence>
<dbReference type="InterPro" id="IPR034561">
    <property type="entry name" value="SNI1"/>
</dbReference>
<organism evidence="1 2">
    <name type="scientific">Populus euphratica</name>
    <name type="common">Euphrates poplar</name>
    <dbReference type="NCBI Taxonomy" id="75702"/>
    <lineage>
        <taxon>Eukaryota</taxon>
        <taxon>Viridiplantae</taxon>
        <taxon>Streptophyta</taxon>
        <taxon>Embryophyta</taxon>
        <taxon>Tracheophyta</taxon>
        <taxon>Spermatophyta</taxon>
        <taxon>Magnoliopsida</taxon>
        <taxon>eudicotyledons</taxon>
        <taxon>Gunneridae</taxon>
        <taxon>Pentapetalae</taxon>
        <taxon>rosids</taxon>
        <taxon>fabids</taxon>
        <taxon>Malpighiales</taxon>
        <taxon>Salicaceae</taxon>
        <taxon>Saliceae</taxon>
        <taxon>Populus</taxon>
    </lineage>
</organism>
<name>A0AAJ6Y803_POPEU</name>
<sequence length="470" mass="52454">MKRAGIEENLLAILDSVSDSKHTPDANDDRLAFLEAVRSACIVNENPPTSKMREAVFQILRVGKSLELITESFRLLNELDKRFPRVYLSEKEASESSHLVVVEEGWSPFLFNLEKASREREAGGRSISGPLDSSGFLQLMQELAEVANERKLQALEIKSLRNMLLFKYLVNALEGDFLPRNRVYEETMNWTHLRESLLNMLLSTRRINYKGLMKDCLSIMCGLFGVSAGISDDLESPDNAASKPSHNGNTASALALFELGNNACIALQKLLIMIMDLDMSRKKADMQGYTTRADGVRTPLMEIILDELSYDTDMLSPFLKNDLQVFNEPKWKLEIILQYFSKYTTRLSTRTRRSNGPTEDATTFSGVLNCFSNITNTRSISKKIKADVVQVLLAHAFQAHLSSSSQQDADGISASKDEGRSTSLVEICENIISAFSNLRRTDAKMEILPIGKEALFTAATILSTETGAHV</sequence>
<dbReference type="GO" id="GO:0000976">
    <property type="term" value="F:transcription cis-regulatory region binding"/>
    <property type="evidence" value="ECO:0007669"/>
    <property type="project" value="TreeGrafter"/>
</dbReference>
<gene>
    <name evidence="2" type="primary">LOC105140669</name>
</gene>
<dbReference type="AlphaFoldDB" id="A0AAJ6Y803"/>
<protein>
    <submittedName>
        <fullName evidence="2">Uncharacterized protein LOC105140669 isoform X1</fullName>
    </submittedName>
</protein>
<dbReference type="GO" id="GO:0006974">
    <property type="term" value="P:DNA damage response"/>
    <property type="evidence" value="ECO:0007669"/>
    <property type="project" value="InterPro"/>
</dbReference>